<reference evidence="2" key="1">
    <citation type="journal article" date="2019" name="Int. J. Syst. Evol. Microbiol.">
        <title>The Global Catalogue of Microorganisms (GCM) 10K type strain sequencing project: providing services to taxonomists for standard genome sequencing and annotation.</title>
        <authorList>
            <consortium name="The Broad Institute Genomics Platform"/>
            <consortium name="The Broad Institute Genome Sequencing Center for Infectious Disease"/>
            <person name="Wu L."/>
            <person name="Ma J."/>
        </authorList>
    </citation>
    <scope>NUCLEOTIDE SEQUENCE [LARGE SCALE GENOMIC DNA]</scope>
    <source>
        <strain evidence="2">JCM 30346</strain>
    </source>
</reference>
<gene>
    <name evidence="1" type="ORF">ACFP1K_20445</name>
</gene>
<accession>A0ABW1NJY9</accession>
<feature type="non-terminal residue" evidence="1">
    <location>
        <position position="1"/>
    </location>
</feature>
<keyword evidence="2" id="KW-1185">Reference proteome</keyword>
<organism evidence="1 2">
    <name type="scientific">Sphaerisporangium aureirubrum</name>
    <dbReference type="NCBI Taxonomy" id="1544736"/>
    <lineage>
        <taxon>Bacteria</taxon>
        <taxon>Bacillati</taxon>
        <taxon>Actinomycetota</taxon>
        <taxon>Actinomycetes</taxon>
        <taxon>Streptosporangiales</taxon>
        <taxon>Streptosporangiaceae</taxon>
        <taxon>Sphaerisporangium</taxon>
    </lineage>
</organism>
<name>A0ABW1NJY9_9ACTN</name>
<dbReference type="RefSeq" id="WP_380755640.1">
    <property type="nucleotide sequence ID" value="NZ_JBHSRF010000030.1"/>
</dbReference>
<protein>
    <submittedName>
        <fullName evidence="1">Uncharacterized protein</fullName>
    </submittedName>
</protein>
<dbReference type="Proteomes" id="UP001596137">
    <property type="component" value="Unassembled WGS sequence"/>
</dbReference>
<dbReference type="EMBL" id="JBHSRF010000030">
    <property type="protein sequence ID" value="MFC6083551.1"/>
    <property type="molecule type" value="Genomic_DNA"/>
</dbReference>
<evidence type="ECO:0000313" key="1">
    <source>
        <dbReference type="EMBL" id="MFC6083551.1"/>
    </source>
</evidence>
<comment type="caution">
    <text evidence="1">The sequence shown here is derived from an EMBL/GenBank/DDBJ whole genome shotgun (WGS) entry which is preliminary data.</text>
</comment>
<evidence type="ECO:0000313" key="2">
    <source>
        <dbReference type="Proteomes" id="UP001596137"/>
    </source>
</evidence>
<proteinExistence type="predicted"/>
<sequence length="141" mass="15040">PSPLLLDAARLPGGPWTATRTATTTWAGLEEALVPCGQRVIAPDKSQVRLRVFESPTGTSISELVIADTDPTQTFKRFYAECTTVGPVESKPGPNHVAHHNSKIEIATFTANHLIVISGPNTTKDLPKIADAARTQASQAE</sequence>